<comment type="caution">
    <text evidence="1">The sequence shown here is derived from an EMBL/GenBank/DDBJ whole genome shotgun (WGS) entry which is preliminary data.</text>
</comment>
<keyword evidence="2" id="KW-1185">Reference proteome</keyword>
<dbReference type="EMBL" id="NBNE01007283">
    <property type="protein sequence ID" value="OWZ00847.1"/>
    <property type="molecule type" value="Genomic_DNA"/>
</dbReference>
<proteinExistence type="predicted"/>
<name>A0A225V7W2_9STRA</name>
<gene>
    <name evidence="1" type="ORF">PHMEG_00027872</name>
</gene>
<reference evidence="2" key="1">
    <citation type="submission" date="2017-03" db="EMBL/GenBank/DDBJ databases">
        <title>Phytopthora megakarya and P. palmivora, two closely related causual agents of cacao black pod achieved similar genome size and gene model numbers by different mechanisms.</title>
        <authorList>
            <person name="Ali S."/>
            <person name="Shao J."/>
            <person name="Larry D.J."/>
            <person name="Kronmiller B."/>
            <person name="Shen D."/>
            <person name="Strem M.D."/>
            <person name="Melnick R.L."/>
            <person name="Guiltinan M.J."/>
            <person name="Tyler B.M."/>
            <person name="Meinhardt L.W."/>
            <person name="Bailey B.A."/>
        </authorList>
    </citation>
    <scope>NUCLEOTIDE SEQUENCE [LARGE SCALE GENOMIC DNA]</scope>
    <source>
        <strain evidence="2">zdho120</strain>
    </source>
</reference>
<protein>
    <submittedName>
        <fullName evidence="1">Uncharacterized protein</fullName>
    </submittedName>
</protein>
<dbReference type="AlphaFoldDB" id="A0A225V7W2"/>
<sequence>MEQEVEADEVGTTLGKASTETAEMALTAAPLHVAEQTKRDELTTRYYQGYMYVCTWASSKTWFIDALDIDADVVLCWDVSWELWVTLECGCTCVATWRSKWCLLIADRLAIEHMEWPVRQVSESLRREYYDEDNHNAVHGLSEEQVVDRTHSARNEHYSGDFHATVEIPPLLLVLNGSPTVPMSTGRNDFLDDTFLCVHRNCKQCVFIMVRNRATGVFVLVFYILSTLRTTHVYWDMLHFVFQTTKQQN</sequence>
<evidence type="ECO:0000313" key="1">
    <source>
        <dbReference type="EMBL" id="OWZ00847.1"/>
    </source>
</evidence>
<evidence type="ECO:0000313" key="2">
    <source>
        <dbReference type="Proteomes" id="UP000198211"/>
    </source>
</evidence>
<organism evidence="1 2">
    <name type="scientific">Phytophthora megakarya</name>
    <dbReference type="NCBI Taxonomy" id="4795"/>
    <lineage>
        <taxon>Eukaryota</taxon>
        <taxon>Sar</taxon>
        <taxon>Stramenopiles</taxon>
        <taxon>Oomycota</taxon>
        <taxon>Peronosporomycetes</taxon>
        <taxon>Peronosporales</taxon>
        <taxon>Peronosporaceae</taxon>
        <taxon>Phytophthora</taxon>
    </lineage>
</organism>
<dbReference type="Proteomes" id="UP000198211">
    <property type="component" value="Unassembled WGS sequence"/>
</dbReference>
<accession>A0A225V7W2</accession>